<feature type="binding site" evidence="6">
    <location>
        <position position="468"/>
    </location>
    <ligand>
        <name>Zn(2+)</name>
        <dbReference type="ChEBI" id="CHEBI:29105"/>
    </ligand>
</feature>
<evidence type="ECO:0000256" key="6">
    <source>
        <dbReference type="PIRSR" id="PIRSR604254-1"/>
    </source>
</evidence>
<feature type="binding site" evidence="6">
    <location>
        <position position="472"/>
    </location>
    <ligand>
        <name>Zn(2+)</name>
        <dbReference type="ChEBI" id="CHEBI:29105"/>
    </ligand>
</feature>
<feature type="transmembrane region" description="Helical" evidence="8">
    <location>
        <begin position="270"/>
        <end position="289"/>
    </location>
</feature>
<keyword evidence="6" id="KW-0479">Metal-binding</keyword>
<dbReference type="EMBL" id="JABSTR010000006">
    <property type="protein sequence ID" value="KAH9374013.1"/>
    <property type="molecule type" value="Genomic_DNA"/>
</dbReference>
<feature type="transmembrane region" description="Helical" evidence="8">
    <location>
        <begin position="396"/>
        <end position="418"/>
    </location>
</feature>
<feature type="region of interest" description="Disordered" evidence="7">
    <location>
        <begin position="151"/>
        <end position="188"/>
    </location>
</feature>
<feature type="transmembrane region" description="Helical" evidence="8">
    <location>
        <begin position="301"/>
        <end position="321"/>
    </location>
</feature>
<dbReference type="GO" id="GO:0005886">
    <property type="term" value="C:plasma membrane"/>
    <property type="evidence" value="ECO:0007669"/>
    <property type="project" value="TreeGrafter"/>
</dbReference>
<dbReference type="GO" id="GO:0033211">
    <property type="term" value="P:adiponectin-activated signaling pathway"/>
    <property type="evidence" value="ECO:0007669"/>
    <property type="project" value="TreeGrafter"/>
</dbReference>
<gene>
    <name evidence="9" type="ORF">HPB48_016235</name>
</gene>
<dbReference type="Pfam" id="PF03006">
    <property type="entry name" value="HlyIII"/>
    <property type="match status" value="1"/>
</dbReference>
<feature type="transmembrane region" description="Helical" evidence="8">
    <location>
        <begin position="430"/>
        <end position="449"/>
    </location>
</feature>
<feature type="transmembrane region" description="Helical" evidence="8">
    <location>
        <begin position="366"/>
        <end position="384"/>
    </location>
</feature>
<evidence type="ECO:0000256" key="8">
    <source>
        <dbReference type="SAM" id="Phobius"/>
    </source>
</evidence>
<dbReference type="AlphaFoldDB" id="A0A9J6GEZ5"/>
<evidence type="ECO:0000256" key="4">
    <source>
        <dbReference type="ARBA" id="ARBA00022989"/>
    </source>
</evidence>
<feature type="binding site" evidence="6">
    <location>
        <position position="321"/>
    </location>
    <ligand>
        <name>Zn(2+)</name>
        <dbReference type="ChEBI" id="CHEBI:29105"/>
    </ligand>
</feature>
<keyword evidence="4 8" id="KW-1133">Transmembrane helix</keyword>
<keyword evidence="6" id="KW-0862">Zinc</keyword>
<keyword evidence="3 8" id="KW-0812">Transmembrane</keyword>
<evidence type="ECO:0000256" key="2">
    <source>
        <dbReference type="ARBA" id="ARBA00007018"/>
    </source>
</evidence>
<comment type="subcellular location">
    <subcellularLocation>
        <location evidence="1">Membrane</location>
        <topology evidence="1">Multi-pass membrane protein</topology>
    </subcellularLocation>
</comment>
<evidence type="ECO:0000256" key="3">
    <source>
        <dbReference type="ARBA" id="ARBA00022692"/>
    </source>
</evidence>
<keyword evidence="5 8" id="KW-0472">Membrane</keyword>
<comment type="similarity">
    <text evidence="2">Belongs to the ADIPOR family.</text>
</comment>
<evidence type="ECO:0000313" key="9">
    <source>
        <dbReference type="EMBL" id="KAH9374013.1"/>
    </source>
</evidence>
<evidence type="ECO:0008006" key="11">
    <source>
        <dbReference type="Google" id="ProtNLM"/>
    </source>
</evidence>
<accession>A0A9J6GEZ5</accession>
<keyword evidence="10" id="KW-1185">Reference proteome</keyword>
<dbReference type="GO" id="GO:0046872">
    <property type="term" value="F:metal ion binding"/>
    <property type="evidence" value="ECO:0007669"/>
    <property type="project" value="UniProtKB-KW"/>
</dbReference>
<feature type="compositionally biased region" description="Acidic residues" evidence="7">
    <location>
        <begin position="161"/>
        <end position="180"/>
    </location>
</feature>
<dbReference type="GO" id="GO:0038023">
    <property type="term" value="F:signaling receptor activity"/>
    <property type="evidence" value="ECO:0007669"/>
    <property type="project" value="TreeGrafter"/>
</dbReference>
<dbReference type="VEuPathDB" id="VectorBase:HLOH_056924"/>
<name>A0A9J6GEZ5_HAELO</name>
<proteinExistence type="inferred from homology"/>
<dbReference type="InterPro" id="IPR004254">
    <property type="entry name" value="AdipoR/HlyIII-related"/>
</dbReference>
<evidence type="ECO:0000256" key="1">
    <source>
        <dbReference type="ARBA" id="ARBA00004141"/>
    </source>
</evidence>
<comment type="caution">
    <text evidence="9">The sequence shown here is derived from an EMBL/GenBank/DDBJ whole genome shotgun (WGS) entry which is preliminary data.</text>
</comment>
<evidence type="ECO:0000313" key="10">
    <source>
        <dbReference type="Proteomes" id="UP000821853"/>
    </source>
</evidence>
<feature type="transmembrane region" description="Helical" evidence="8">
    <location>
        <begin position="333"/>
        <end position="354"/>
    </location>
</feature>
<dbReference type="PANTHER" id="PTHR20855:SF52">
    <property type="entry name" value="ADIPONECTIN RECEPTOR PROTEIN"/>
    <property type="match status" value="1"/>
</dbReference>
<dbReference type="OrthoDB" id="535992at2759"/>
<feature type="transmembrane region" description="Helical" evidence="8">
    <location>
        <begin position="470"/>
        <end position="486"/>
    </location>
</feature>
<sequence length="514" mass="56575">MKQKPTSARIHVSSDGSKFVEFGIVRPARCGASEVQLRCRITATSRLSPRHCKIASKTPSGGSSVRNGHCYSVASEDATAVEGPVSRVSGLVRSAANSFRCLGRLLPSAPLAETKSVIPEDDEGVLSDLPDQVPVEEKVLEWAEGVLRSGLPNIHVSPPDSGDDGSDADDECDDEEEEDGSSGFFSDDLSETDNDVLCTSDKQIQCCLGRYTLSQLQRRESAKLRLVPHSELPEWLQNNEYLLRHHRPPLMSWRACAKSIFSLHTESGNIWTHLLGAVGFLALGVHFFRSDAVTLDWAGRLAFGVYFAGAALCLGLSTSYHTFNCHSASVCKFFCKMDYCGITVLILGSFYPWLYFQFLCEPTKRLVYGFLVSASGLLTIRVAMSQKFGEARYRALRAGIFFSFALVCGILPASHYGLQHGWDDLMYKSSFTYILLMVAIYVSGCCVYASRVPERFFPGRCDLAFQSHQIFHILVIMGALAHYYGISRLAALRMSQSSCPAGQTDSLLRSLALV</sequence>
<dbReference type="PANTHER" id="PTHR20855">
    <property type="entry name" value="ADIPOR/PROGESTIN RECEPTOR-RELATED"/>
    <property type="match status" value="1"/>
</dbReference>
<evidence type="ECO:0000256" key="7">
    <source>
        <dbReference type="SAM" id="MobiDB-lite"/>
    </source>
</evidence>
<evidence type="ECO:0000256" key="5">
    <source>
        <dbReference type="ARBA" id="ARBA00023136"/>
    </source>
</evidence>
<dbReference type="OMA" id="WLQNNEY"/>
<organism evidence="9 10">
    <name type="scientific">Haemaphysalis longicornis</name>
    <name type="common">Bush tick</name>
    <dbReference type="NCBI Taxonomy" id="44386"/>
    <lineage>
        <taxon>Eukaryota</taxon>
        <taxon>Metazoa</taxon>
        <taxon>Ecdysozoa</taxon>
        <taxon>Arthropoda</taxon>
        <taxon>Chelicerata</taxon>
        <taxon>Arachnida</taxon>
        <taxon>Acari</taxon>
        <taxon>Parasitiformes</taxon>
        <taxon>Ixodida</taxon>
        <taxon>Ixodoidea</taxon>
        <taxon>Ixodidae</taxon>
        <taxon>Haemaphysalinae</taxon>
        <taxon>Haemaphysalis</taxon>
    </lineage>
</organism>
<protein>
    <recommendedName>
        <fullName evidence="11">Adiponectin receptor</fullName>
    </recommendedName>
</protein>
<reference evidence="9 10" key="1">
    <citation type="journal article" date="2020" name="Cell">
        <title>Large-Scale Comparative Analyses of Tick Genomes Elucidate Their Genetic Diversity and Vector Capacities.</title>
        <authorList>
            <consortium name="Tick Genome and Microbiome Consortium (TIGMIC)"/>
            <person name="Jia N."/>
            <person name="Wang J."/>
            <person name="Shi W."/>
            <person name="Du L."/>
            <person name="Sun Y."/>
            <person name="Zhan W."/>
            <person name="Jiang J.F."/>
            <person name="Wang Q."/>
            <person name="Zhang B."/>
            <person name="Ji P."/>
            <person name="Bell-Sakyi L."/>
            <person name="Cui X.M."/>
            <person name="Yuan T.T."/>
            <person name="Jiang B.G."/>
            <person name="Yang W.F."/>
            <person name="Lam T.T."/>
            <person name="Chang Q.C."/>
            <person name="Ding S.J."/>
            <person name="Wang X.J."/>
            <person name="Zhu J.G."/>
            <person name="Ruan X.D."/>
            <person name="Zhao L."/>
            <person name="Wei J.T."/>
            <person name="Ye R.Z."/>
            <person name="Que T.C."/>
            <person name="Du C.H."/>
            <person name="Zhou Y.H."/>
            <person name="Cheng J.X."/>
            <person name="Dai P.F."/>
            <person name="Guo W.B."/>
            <person name="Han X.H."/>
            <person name="Huang E.J."/>
            <person name="Li L.F."/>
            <person name="Wei W."/>
            <person name="Gao Y.C."/>
            <person name="Liu J.Z."/>
            <person name="Shao H.Z."/>
            <person name="Wang X."/>
            <person name="Wang C.C."/>
            <person name="Yang T.C."/>
            <person name="Huo Q.B."/>
            <person name="Li W."/>
            <person name="Chen H.Y."/>
            <person name="Chen S.E."/>
            <person name="Zhou L.G."/>
            <person name="Ni X.B."/>
            <person name="Tian J.H."/>
            <person name="Sheng Y."/>
            <person name="Liu T."/>
            <person name="Pan Y.S."/>
            <person name="Xia L.Y."/>
            <person name="Li J."/>
            <person name="Zhao F."/>
            <person name="Cao W.C."/>
        </authorList>
    </citation>
    <scope>NUCLEOTIDE SEQUENCE [LARGE SCALE GENOMIC DNA]</scope>
    <source>
        <strain evidence="9">HaeL-2018</strain>
    </source>
</reference>
<dbReference type="Proteomes" id="UP000821853">
    <property type="component" value="Chromosome 4"/>
</dbReference>